<dbReference type="GeneID" id="111113726"/>
<dbReference type="SMART" id="SM00194">
    <property type="entry name" value="PTPc"/>
    <property type="match status" value="2"/>
</dbReference>
<dbReference type="SUPFAM" id="SSF52799">
    <property type="entry name" value="(Phosphotyrosine protein) phosphatases II"/>
    <property type="match status" value="2"/>
</dbReference>
<dbReference type="InterPro" id="IPR003595">
    <property type="entry name" value="Tyr_Pase_cat"/>
</dbReference>
<dbReference type="AlphaFoldDB" id="A0A8B8BWH4"/>
<evidence type="ECO:0000256" key="3">
    <source>
        <dbReference type="ARBA" id="ARBA00022801"/>
    </source>
</evidence>
<evidence type="ECO:0000259" key="7">
    <source>
        <dbReference type="PROSITE" id="PS50056"/>
    </source>
</evidence>
<dbReference type="PROSITE" id="PS00383">
    <property type="entry name" value="TYR_PHOSPHATASE_1"/>
    <property type="match status" value="1"/>
</dbReference>
<keyword evidence="5" id="KW-0472">Membrane</keyword>
<dbReference type="InterPro" id="IPR000387">
    <property type="entry name" value="Tyr_Pase_dom"/>
</dbReference>
<comment type="similarity">
    <text evidence="1">Belongs to the protein-tyrosine phosphatase family.</text>
</comment>
<protein>
    <recommendedName>
        <fullName evidence="2">protein-tyrosine-phosphatase</fullName>
        <ecNumber evidence="2">3.1.3.48</ecNumber>
    </recommendedName>
</protein>
<accession>A0A8B8BWH4</accession>
<feature type="domain" description="Tyrosine-protein phosphatase" evidence="6">
    <location>
        <begin position="714"/>
        <end position="948"/>
    </location>
</feature>
<evidence type="ECO:0000259" key="6">
    <source>
        <dbReference type="PROSITE" id="PS50055"/>
    </source>
</evidence>
<feature type="domain" description="Tyrosine specific protein phosphatases" evidence="7">
    <location>
        <begin position="1147"/>
        <end position="1219"/>
    </location>
</feature>
<keyword evidence="3" id="KW-0378">Hydrolase</keyword>
<dbReference type="InterPro" id="IPR050348">
    <property type="entry name" value="Protein-Tyr_Phosphatase"/>
</dbReference>
<dbReference type="SMART" id="SM00181">
    <property type="entry name" value="EGF"/>
    <property type="match status" value="8"/>
</dbReference>
<keyword evidence="4" id="KW-0904">Protein phosphatase</keyword>
<organism evidence="8 9">
    <name type="scientific">Crassostrea virginica</name>
    <name type="common">Eastern oyster</name>
    <dbReference type="NCBI Taxonomy" id="6565"/>
    <lineage>
        <taxon>Eukaryota</taxon>
        <taxon>Metazoa</taxon>
        <taxon>Spiralia</taxon>
        <taxon>Lophotrochozoa</taxon>
        <taxon>Mollusca</taxon>
        <taxon>Bivalvia</taxon>
        <taxon>Autobranchia</taxon>
        <taxon>Pteriomorphia</taxon>
        <taxon>Ostreida</taxon>
        <taxon>Ostreoidea</taxon>
        <taxon>Ostreidae</taxon>
        <taxon>Crassostrea</taxon>
    </lineage>
</organism>
<dbReference type="Gene3D" id="3.90.190.10">
    <property type="entry name" value="Protein tyrosine phosphatase superfamily"/>
    <property type="match status" value="2"/>
</dbReference>
<evidence type="ECO:0000256" key="2">
    <source>
        <dbReference type="ARBA" id="ARBA00013064"/>
    </source>
</evidence>
<name>A0A8B8BWH4_CRAVI</name>
<dbReference type="SMART" id="SM00404">
    <property type="entry name" value="PTPc_motif"/>
    <property type="match status" value="2"/>
</dbReference>
<dbReference type="KEGG" id="cvn:111113726"/>
<dbReference type="PROSITE" id="PS50055">
    <property type="entry name" value="TYR_PHOSPHATASE_PTP"/>
    <property type="match status" value="2"/>
</dbReference>
<feature type="domain" description="Tyrosine-protein phosphatase" evidence="6">
    <location>
        <begin position="978"/>
        <end position="1228"/>
    </location>
</feature>
<dbReference type="OrthoDB" id="10057603at2759"/>
<dbReference type="InterPro" id="IPR000742">
    <property type="entry name" value="EGF"/>
</dbReference>
<dbReference type="PANTHER" id="PTHR19134">
    <property type="entry name" value="RECEPTOR-TYPE TYROSINE-PROTEIN PHOSPHATASE"/>
    <property type="match status" value="1"/>
</dbReference>
<dbReference type="RefSeq" id="XP_022307723.1">
    <property type="nucleotide sequence ID" value="XM_022452015.1"/>
</dbReference>
<dbReference type="CDD" id="cd00047">
    <property type="entry name" value="PTPc"/>
    <property type="match status" value="1"/>
</dbReference>
<evidence type="ECO:0000256" key="1">
    <source>
        <dbReference type="ARBA" id="ARBA00009580"/>
    </source>
</evidence>
<feature type="domain" description="Tyrosine specific protein phosphatases" evidence="7">
    <location>
        <begin position="871"/>
        <end position="939"/>
    </location>
</feature>
<reference evidence="9" key="1">
    <citation type="submission" date="2025-08" db="UniProtKB">
        <authorList>
            <consortium name="RefSeq"/>
        </authorList>
    </citation>
    <scope>IDENTIFICATION</scope>
    <source>
        <tissue evidence="9">Whole sample</tissue>
    </source>
</reference>
<dbReference type="GO" id="GO:0004725">
    <property type="term" value="F:protein tyrosine phosphatase activity"/>
    <property type="evidence" value="ECO:0007669"/>
    <property type="project" value="InterPro"/>
</dbReference>
<evidence type="ECO:0000313" key="8">
    <source>
        <dbReference type="Proteomes" id="UP000694844"/>
    </source>
</evidence>
<keyword evidence="8" id="KW-1185">Reference proteome</keyword>
<keyword evidence="5" id="KW-0812">Transmembrane</keyword>
<dbReference type="SUPFAM" id="SSF49785">
    <property type="entry name" value="Galactose-binding domain-like"/>
    <property type="match status" value="1"/>
</dbReference>
<sequence>MSSMKGLVWNFLGGLIFPLFAWTFENVALHKTAWQQNAHGNNEFNASLALDGRKGDLSQWGGECVASGFGETAEWRVDLNDVLSIHHIVIQYVQDEDVSHAGSFLGFSLYISNTSIKEDGILCFKDTNYTKNTIPNPINIACPYHGRYVIYYNNRTHSPYPDGYSIYAFTDLCEVEVFGCTSPGFYGKNCSIPCPHYCQEGHCHITEGTCLGCQAGYKGVTCNEECEQFTYGLECSRTCGNCSEGEQCNHVNGSCPNGCEVGMHGDTCDFECPESRFGQSCRQHCSKHCAVPGICDPITGQCIGGCQAGWKNTQCDQICEGQMFGKHCNNSCGRCFKDEQCHHVNGSCLNGCNPGYRGMNCTEECPQGNYGQQCKENCSMHCSVLGKCDNVAGHCVGGCQTGWKNPRCDQKCDGGMFGKNCKESCGKCLNNKNCNHVNGSCLNGCESGYNGINCTEECPVGLFGVNCEGFCSPNCKTPGLCDKVKGQCEGGCQAGWTQHKCDTKCPDGLYGYDCKENCSTRCIVSRRCDNIIGRCDGGCQEGWTEPNCDKATKTHGATNLEMPSAVTTMILITACIIIVVIVLFIGRKRWQSQPLHIETNHLEMHEDMTEINVSMTNNVQEYEMSTVYTNELQPSEQETTQYFECENVCIKENTERPEDIEVCLVTKHITNADQVEKYSIASTYDISGKNIPDILVNQLHKTIAEMKKCKDEGFNREYSMLSKGEFFPCNVGLRKENLSKNRYKTTLPYDHSRVILHGESACPEYINASFIEDMDRKIAYIATQGPKENTVNDFWRMIKCFQYWPDCSNTELYGNVTIEKVSEKNYAFYITRKFVLSHKQHQKSHDIMQYHYTMWPDHGTPEPLSLAVFHSEVLRTSTDENTTPMIVHCSAGIGRTGTFIALDAMFKEGKQNIKINVAKYVKIMRSSRMNMVQNYEQYMTIFSALNERFKASHQRQSLSTFEDTVDSVLRSPQKQICIEKEFEKLLHIRPEYTVDDYSEATQHMNRKDALLPLDKYMLYLTSSVANRGSYINAIAVSSYLQTNAFIVTHYPPPDDAVDFLRLLSDHESTTVICMDPLSQIESSKSWLPGSSSEKIVAPFSVQRVRETDTTVKVTDILILKEKDIAHAVSFLEPRESKRIDSKPVDTSSLLSLVSYATNVSTKGPITIVSRDGASLCGAFCAVFNCIQQINMDDSVDVFTTVRQLQTRRPEFCSTLEEYLLVYRALHDYIGTISQNIYENM</sequence>
<dbReference type="Gene3D" id="2.170.300.10">
    <property type="entry name" value="Tie2 ligand-binding domain superfamily"/>
    <property type="match status" value="2"/>
</dbReference>
<dbReference type="PRINTS" id="PR00700">
    <property type="entry name" value="PRTYPHPHTASE"/>
</dbReference>
<dbReference type="InterPro" id="IPR029021">
    <property type="entry name" value="Prot-tyrosine_phosphatase-like"/>
</dbReference>
<dbReference type="InterPro" id="IPR008979">
    <property type="entry name" value="Galactose-bd-like_sf"/>
</dbReference>
<gene>
    <name evidence="9" type="primary">LOC111113726</name>
</gene>
<proteinExistence type="inferred from homology"/>
<dbReference type="Gene3D" id="2.60.120.260">
    <property type="entry name" value="Galactose-binding domain-like"/>
    <property type="match status" value="1"/>
</dbReference>
<keyword evidence="5" id="KW-1133">Transmembrane helix</keyword>
<dbReference type="InterPro" id="IPR016130">
    <property type="entry name" value="Tyr_Pase_AS"/>
</dbReference>
<dbReference type="PROSITE" id="PS50056">
    <property type="entry name" value="TYR_PHOSPHATASE_2"/>
    <property type="match status" value="2"/>
</dbReference>
<dbReference type="Pfam" id="PF00102">
    <property type="entry name" value="Y_phosphatase"/>
    <property type="match status" value="3"/>
</dbReference>
<evidence type="ECO:0000256" key="4">
    <source>
        <dbReference type="ARBA" id="ARBA00022912"/>
    </source>
</evidence>
<evidence type="ECO:0000256" key="5">
    <source>
        <dbReference type="SAM" id="Phobius"/>
    </source>
</evidence>
<dbReference type="InterPro" id="IPR000242">
    <property type="entry name" value="PTP_cat"/>
</dbReference>
<evidence type="ECO:0000313" key="9">
    <source>
        <dbReference type="RefSeq" id="XP_022307723.1"/>
    </source>
</evidence>
<dbReference type="EC" id="3.1.3.48" evidence="2"/>
<dbReference type="Proteomes" id="UP000694844">
    <property type="component" value="Chromosome 9"/>
</dbReference>
<dbReference type="PANTHER" id="PTHR19134:SF562">
    <property type="entry name" value="PROTEIN-TYROSINE-PHOSPHATASE"/>
    <property type="match status" value="1"/>
</dbReference>
<feature type="transmembrane region" description="Helical" evidence="5">
    <location>
        <begin position="565"/>
        <end position="586"/>
    </location>
</feature>